<sequence>MPQSPLLGSFDPFATHPFTNGSGLVPAGPQPSEYLMPMPSRSAKPAYHASASYSYTASPGSSGASTPASTYASTPMHSPRPLQQTSGGKPIFVPFQRSDTSSPELVLKKKVTYLAGNRLSPSLT</sequence>
<feature type="compositionally biased region" description="Low complexity" evidence="1">
    <location>
        <begin position="42"/>
        <end position="75"/>
    </location>
</feature>
<organism evidence="2 3">
    <name type="scientific">Candolleomyces aberdarensis</name>
    <dbReference type="NCBI Taxonomy" id="2316362"/>
    <lineage>
        <taxon>Eukaryota</taxon>
        <taxon>Fungi</taxon>
        <taxon>Dikarya</taxon>
        <taxon>Basidiomycota</taxon>
        <taxon>Agaricomycotina</taxon>
        <taxon>Agaricomycetes</taxon>
        <taxon>Agaricomycetidae</taxon>
        <taxon>Agaricales</taxon>
        <taxon>Agaricineae</taxon>
        <taxon>Psathyrellaceae</taxon>
        <taxon>Candolleomyces</taxon>
    </lineage>
</organism>
<evidence type="ECO:0000256" key="1">
    <source>
        <dbReference type="SAM" id="MobiDB-lite"/>
    </source>
</evidence>
<dbReference type="EMBL" id="SDEE01000125">
    <property type="protein sequence ID" value="RXW20994.1"/>
    <property type="molecule type" value="Genomic_DNA"/>
</dbReference>
<dbReference type="AlphaFoldDB" id="A0A4Q2DPV3"/>
<keyword evidence="3" id="KW-1185">Reference proteome</keyword>
<reference evidence="2 3" key="1">
    <citation type="submission" date="2019-01" db="EMBL/GenBank/DDBJ databases">
        <title>Draft genome sequence of Psathyrella aberdarensis IHI B618.</title>
        <authorList>
            <person name="Buettner E."/>
            <person name="Kellner H."/>
        </authorList>
    </citation>
    <scope>NUCLEOTIDE SEQUENCE [LARGE SCALE GENOMIC DNA]</scope>
    <source>
        <strain evidence="2 3">IHI B618</strain>
    </source>
</reference>
<accession>A0A4Q2DPV3</accession>
<dbReference type="Proteomes" id="UP000290288">
    <property type="component" value="Unassembled WGS sequence"/>
</dbReference>
<evidence type="ECO:0000313" key="3">
    <source>
        <dbReference type="Proteomes" id="UP000290288"/>
    </source>
</evidence>
<dbReference type="OrthoDB" id="191192at2759"/>
<evidence type="ECO:0000313" key="2">
    <source>
        <dbReference type="EMBL" id="RXW20994.1"/>
    </source>
</evidence>
<dbReference type="STRING" id="2316362.A0A4Q2DPV3"/>
<gene>
    <name evidence="2" type="ORF">EST38_g4865</name>
</gene>
<feature type="region of interest" description="Disordered" evidence="1">
    <location>
        <begin position="1"/>
        <end position="102"/>
    </location>
</feature>
<comment type="caution">
    <text evidence="2">The sequence shown here is derived from an EMBL/GenBank/DDBJ whole genome shotgun (WGS) entry which is preliminary data.</text>
</comment>
<name>A0A4Q2DPV3_9AGAR</name>
<protein>
    <submittedName>
        <fullName evidence="2">Uncharacterized protein</fullName>
    </submittedName>
</protein>
<proteinExistence type="predicted"/>